<feature type="compositionally biased region" description="Polar residues" evidence="3">
    <location>
        <begin position="971"/>
        <end position="983"/>
    </location>
</feature>
<feature type="compositionally biased region" description="Low complexity" evidence="3">
    <location>
        <begin position="1378"/>
        <end position="1387"/>
    </location>
</feature>
<feature type="compositionally biased region" description="Low complexity" evidence="3">
    <location>
        <begin position="1425"/>
        <end position="1481"/>
    </location>
</feature>
<dbReference type="InterPro" id="IPR003591">
    <property type="entry name" value="Leu-rich_rpt_typical-subtyp"/>
</dbReference>
<proteinExistence type="predicted"/>
<dbReference type="PANTHER" id="PTHR23119:SF50">
    <property type="entry name" value="PDZ DOMAIN-CONTAINING PROTEIN"/>
    <property type="match status" value="1"/>
</dbReference>
<dbReference type="GO" id="GO:0005912">
    <property type="term" value="C:adherens junction"/>
    <property type="evidence" value="ECO:0007669"/>
    <property type="project" value="TreeGrafter"/>
</dbReference>
<feature type="compositionally biased region" description="Low complexity" evidence="3">
    <location>
        <begin position="1157"/>
        <end position="1171"/>
    </location>
</feature>
<feature type="compositionally biased region" description="Low complexity" evidence="3">
    <location>
        <begin position="1112"/>
        <end position="1128"/>
    </location>
</feature>
<dbReference type="PROSITE" id="PS51450">
    <property type="entry name" value="LRR"/>
    <property type="match status" value="6"/>
</dbReference>
<dbReference type="SMART" id="SM00228">
    <property type="entry name" value="PDZ"/>
    <property type="match status" value="1"/>
</dbReference>
<feature type="compositionally biased region" description="Polar residues" evidence="3">
    <location>
        <begin position="729"/>
        <end position="749"/>
    </location>
</feature>
<dbReference type="GO" id="GO:0019901">
    <property type="term" value="F:protein kinase binding"/>
    <property type="evidence" value="ECO:0007669"/>
    <property type="project" value="TreeGrafter"/>
</dbReference>
<dbReference type="GO" id="GO:0045197">
    <property type="term" value="P:establishment or maintenance of epithelial cell apical/basal polarity"/>
    <property type="evidence" value="ECO:0007669"/>
    <property type="project" value="TreeGrafter"/>
</dbReference>
<feature type="compositionally biased region" description="Low complexity" evidence="3">
    <location>
        <begin position="687"/>
        <end position="710"/>
    </location>
</feature>
<feature type="compositionally biased region" description="Low complexity" evidence="3">
    <location>
        <begin position="1337"/>
        <end position="1359"/>
    </location>
</feature>
<feature type="compositionally biased region" description="Basic and acidic residues" evidence="3">
    <location>
        <begin position="1219"/>
        <end position="1228"/>
    </location>
</feature>
<feature type="compositionally biased region" description="Polar residues" evidence="3">
    <location>
        <begin position="1021"/>
        <end position="1035"/>
    </location>
</feature>
<dbReference type="InterPro" id="IPR050614">
    <property type="entry name" value="Synaptic_Scaffolding_LAP-MAGUK"/>
</dbReference>
<dbReference type="InterPro" id="IPR032675">
    <property type="entry name" value="LRR_dom_sf"/>
</dbReference>
<feature type="domain" description="PDZ" evidence="4">
    <location>
        <begin position="1610"/>
        <end position="1687"/>
    </location>
</feature>
<feature type="region of interest" description="Disordered" evidence="3">
    <location>
        <begin position="619"/>
        <end position="647"/>
    </location>
</feature>
<dbReference type="GO" id="GO:0016323">
    <property type="term" value="C:basolateral plasma membrane"/>
    <property type="evidence" value="ECO:0007669"/>
    <property type="project" value="TreeGrafter"/>
</dbReference>
<dbReference type="InterPro" id="IPR036034">
    <property type="entry name" value="PDZ_sf"/>
</dbReference>
<dbReference type="Pfam" id="PF23598">
    <property type="entry name" value="LRR_14"/>
    <property type="match status" value="1"/>
</dbReference>
<evidence type="ECO:0000256" key="2">
    <source>
        <dbReference type="ARBA" id="ARBA00022737"/>
    </source>
</evidence>
<evidence type="ECO:0000256" key="1">
    <source>
        <dbReference type="ARBA" id="ARBA00022614"/>
    </source>
</evidence>
<dbReference type="Gene3D" id="2.30.42.10">
    <property type="match status" value="1"/>
</dbReference>
<dbReference type="InterPro" id="IPR055414">
    <property type="entry name" value="LRR_R13L4/SHOC2-like"/>
</dbReference>
<feature type="region of interest" description="Disordered" evidence="3">
    <location>
        <begin position="960"/>
        <end position="1128"/>
    </location>
</feature>
<organism evidence="5 6">
    <name type="scientific">Petrolisthes manimaculis</name>
    <dbReference type="NCBI Taxonomy" id="1843537"/>
    <lineage>
        <taxon>Eukaryota</taxon>
        <taxon>Metazoa</taxon>
        <taxon>Ecdysozoa</taxon>
        <taxon>Arthropoda</taxon>
        <taxon>Crustacea</taxon>
        <taxon>Multicrustacea</taxon>
        <taxon>Malacostraca</taxon>
        <taxon>Eumalacostraca</taxon>
        <taxon>Eucarida</taxon>
        <taxon>Decapoda</taxon>
        <taxon>Pleocyemata</taxon>
        <taxon>Anomura</taxon>
        <taxon>Galatheoidea</taxon>
        <taxon>Porcellanidae</taxon>
        <taxon>Petrolisthes</taxon>
    </lineage>
</organism>
<dbReference type="Proteomes" id="UP001292094">
    <property type="component" value="Unassembled WGS sequence"/>
</dbReference>
<dbReference type="SMART" id="SM00364">
    <property type="entry name" value="LRR_BAC"/>
    <property type="match status" value="9"/>
</dbReference>
<feature type="compositionally biased region" description="Low complexity" evidence="3">
    <location>
        <begin position="1406"/>
        <end position="1418"/>
    </location>
</feature>
<feature type="region of interest" description="Disordered" evidence="3">
    <location>
        <begin position="493"/>
        <end position="554"/>
    </location>
</feature>
<gene>
    <name evidence="5" type="ORF">Pmani_005905</name>
</gene>
<feature type="compositionally biased region" description="Gly residues" evidence="3">
    <location>
        <begin position="1580"/>
        <end position="1592"/>
    </location>
</feature>
<name>A0AAE1QBA5_9EUCA</name>
<dbReference type="EMBL" id="JAWZYT010000446">
    <property type="protein sequence ID" value="KAK4323386.1"/>
    <property type="molecule type" value="Genomic_DNA"/>
</dbReference>
<feature type="compositionally biased region" description="Polar residues" evidence="3">
    <location>
        <begin position="1095"/>
        <end position="1111"/>
    </location>
</feature>
<dbReference type="Pfam" id="PF00595">
    <property type="entry name" value="PDZ"/>
    <property type="match status" value="1"/>
</dbReference>
<dbReference type="Pfam" id="PF13855">
    <property type="entry name" value="LRR_8"/>
    <property type="match status" value="1"/>
</dbReference>
<feature type="compositionally biased region" description="Polar residues" evidence="3">
    <location>
        <begin position="1511"/>
        <end position="1537"/>
    </location>
</feature>
<dbReference type="Gene3D" id="3.80.10.10">
    <property type="entry name" value="Ribonuclease Inhibitor"/>
    <property type="match status" value="2"/>
</dbReference>
<keyword evidence="2" id="KW-0677">Repeat</keyword>
<protein>
    <recommendedName>
        <fullName evidence="4">PDZ domain-containing protein</fullName>
    </recommendedName>
</protein>
<keyword evidence="6" id="KW-1185">Reference proteome</keyword>
<dbReference type="GO" id="GO:0014069">
    <property type="term" value="C:postsynaptic density"/>
    <property type="evidence" value="ECO:0007669"/>
    <property type="project" value="TreeGrafter"/>
</dbReference>
<feature type="compositionally biased region" description="Basic residues" evidence="3">
    <location>
        <begin position="1044"/>
        <end position="1056"/>
    </location>
</feature>
<keyword evidence="1" id="KW-0433">Leucine-rich repeat</keyword>
<feature type="region of interest" description="Disordered" evidence="3">
    <location>
        <begin position="1140"/>
        <end position="1596"/>
    </location>
</feature>
<dbReference type="PANTHER" id="PTHR23119">
    <property type="entry name" value="DISCS LARGE"/>
    <property type="match status" value="1"/>
</dbReference>
<evidence type="ECO:0000256" key="3">
    <source>
        <dbReference type="SAM" id="MobiDB-lite"/>
    </source>
</evidence>
<dbReference type="SMART" id="SM00369">
    <property type="entry name" value="LRR_TYP"/>
    <property type="match status" value="12"/>
</dbReference>
<dbReference type="GO" id="GO:0045211">
    <property type="term" value="C:postsynaptic membrane"/>
    <property type="evidence" value="ECO:0007669"/>
    <property type="project" value="TreeGrafter"/>
</dbReference>
<dbReference type="InterPro" id="IPR001478">
    <property type="entry name" value="PDZ"/>
</dbReference>
<dbReference type="FunFam" id="3.80.10.10:FF:000118">
    <property type="entry name" value="Leucine rich repeat containing 7"/>
    <property type="match status" value="1"/>
</dbReference>
<feature type="compositionally biased region" description="Basic residues" evidence="3">
    <location>
        <begin position="985"/>
        <end position="994"/>
    </location>
</feature>
<feature type="compositionally biased region" description="Low complexity" evidence="3">
    <location>
        <begin position="1195"/>
        <end position="1218"/>
    </location>
</feature>
<feature type="region of interest" description="Disordered" evidence="3">
    <location>
        <begin position="927"/>
        <end position="947"/>
    </location>
</feature>
<feature type="compositionally biased region" description="Low complexity" evidence="3">
    <location>
        <begin position="750"/>
        <end position="805"/>
    </location>
</feature>
<dbReference type="PROSITE" id="PS50106">
    <property type="entry name" value="PDZ"/>
    <property type="match status" value="1"/>
</dbReference>
<dbReference type="SUPFAM" id="SSF50156">
    <property type="entry name" value="PDZ domain-like"/>
    <property type="match status" value="1"/>
</dbReference>
<accession>A0AAE1QBA5</accession>
<feature type="compositionally biased region" description="Gly residues" evidence="3">
    <location>
        <begin position="1360"/>
        <end position="1369"/>
    </location>
</feature>
<evidence type="ECO:0000313" key="6">
    <source>
        <dbReference type="Proteomes" id="UP001292094"/>
    </source>
</evidence>
<feature type="compositionally biased region" description="Polar residues" evidence="3">
    <location>
        <begin position="569"/>
        <end position="585"/>
    </location>
</feature>
<feature type="compositionally biased region" description="Pro residues" evidence="3">
    <location>
        <begin position="1565"/>
        <end position="1576"/>
    </location>
</feature>
<feature type="region of interest" description="Disordered" evidence="3">
    <location>
        <begin position="566"/>
        <end position="601"/>
    </location>
</feature>
<evidence type="ECO:0000313" key="5">
    <source>
        <dbReference type="EMBL" id="KAK4323386.1"/>
    </source>
</evidence>
<comment type="caution">
    <text evidence="5">The sequence shown here is derived from an EMBL/GenBank/DDBJ whole genome shotgun (WGS) entry which is preliminary data.</text>
</comment>
<sequence length="1687" mass="181715">MPSLLLSCLGCGGKGESDDIKTLDYTHASLTAVPPDVFACERTLEELYLDSNQLSELPRELFYCHGLKTLGLSDNELTSLPPAVASLINLNTIDLSKNAISDIPDNIKGCKQLSAVDASINPLCRLPEGFTQLLSLQELYLNDTFLEYLPANFGRLSRLRILELRENQLNTLPKSIARLTALQRLDIGQNDFSELPEVIGSLINLTELWFDNNKVKSVPPLVGHLKKLTHLDACKNKVDWVAGEVENCTALTDLHLSSNNLKELPEQLGCCVALETLKVDDNALTRLPATLGGLVSLRELVASQNDLEELPASVGLLRALHTLHLDDNLLTDLPGELGSCCKLQVLTAASNRLTSVPGELGHLPCLAVLNLCDNLLPHLPVSLTKLKLRALWLSENQNKPKVQLQSEIQPSTGQRVLTCFMLPQQPRPHHPEAVEEDTFPGAGWEEQRRARTLIKFAFEGDVDKPGGRLSRAPTPYPKELKALARHARNLSALQKDPQRHQFVPQKEHSRQSVTDHTTNKSLNTPQRSNIVGDDDDEGEGGESGVITSPLPVLAPQAEERPLLREARNVRNNSTTLNGQQATDTSKGLPEMDTNTTPAADRPYAIGDRKVFGLAQVVSTARSPGEKDTPPPEHIPLLPPSTTNTNTHFITDKYTRPKVFHKTGMESNHEASTSTRQHQDEENVIKQQESTLTVKETTTTTPRTQQQSVTTTEDENNDTSSSSDSGYGNGKNSQQQSVDEPQISEGNSTNPSSPDPTLSFPSTPSSPPTHIISHTTSHQTVPSSTTTTTMCIPSPSTPSTTLNHSTRPLSLAPHPRLGHLAAPLTTSRPASIATGGQLEVGGTGRVNRPGSLALGALADSALLTRVPQEQRPGSLAAPINTVGIPPAPTRAASHMALNTSPSTRLHQHHHQHPMFRSQDLSRTGRSCWSHNTTTNNNNNTSTDPHHSNGLVSIIDQVTSSLLEHDDSPPPKVTNTTTEIVSEPQQPHHHHHHHHPITTTTTTTSGPQQYQDPSGYIRDVVDGSNSSVGPANFTQDQPRGEVLHPTPHRPARPHHPHHPPQTSDGPLTMDHWEDSENHETTTDGHSECLPKDHDNIEVTTISKSTTSQPDTPATTTTTNNNNNNNNNTQNTKMMMMIPSRIPCVSPTDYIGTPPPRYTQQQQHQPPHHPSSQSGHINTHHHHHQDPNITPILDVNKSHTTPTTTTSTTTTTRSPNTSFTSKPEDPRRTSDTRIPTLMNLGPERAVGGESRIPTLSSGVSRGPAHNTSPQQSHGEPNNITTPGRTLSNLSQESLGRKNSTTITPNIDTNRTPHRPMGSEGGRVSHIPRTPTTPTIPPGPTHIHTPHTGAPTTPRQQQQQQQQCGGGGGGGYGFVVSRPHHTPTSSQSTSRIQSPLGYPSSGIRPPSLVSPSQMHTHQQTTPHTPPSHIPTHTHQQLTTMPSSHIPHPTHTPQQTTTLSSHPSHIPTHTHQHQQQQTPPLHTSSTHQQARPTHSGIRAPQGVMNSAINTPGIPLPNSQSPALSTQLTSPGSRASVTSTGSASRIPHITGMPSRLPGAGGSRHRVAPTSGQPPPSTPPGPQTPDGSGGGGGGGGGRSGWMFGQHKNARVFPVVIEKNPDLGFTIGQSPSDPDDKSVYVTSVAGGGAASSALKVGDKLLQVDGADLRSASLPTAAAALANTNATVNLMVSRLQ</sequence>
<feature type="compositionally biased region" description="Basic and acidic residues" evidence="3">
    <location>
        <begin position="1068"/>
        <end position="1094"/>
    </location>
</feature>
<evidence type="ECO:0000259" key="4">
    <source>
        <dbReference type="PROSITE" id="PS50106"/>
    </source>
</evidence>
<feature type="compositionally biased region" description="Polar residues" evidence="3">
    <location>
        <begin position="1250"/>
        <end position="1306"/>
    </location>
</feature>
<feature type="compositionally biased region" description="Low complexity" evidence="3">
    <location>
        <begin position="928"/>
        <end position="941"/>
    </location>
</feature>
<dbReference type="GO" id="GO:0043113">
    <property type="term" value="P:receptor clustering"/>
    <property type="evidence" value="ECO:0007669"/>
    <property type="project" value="TreeGrafter"/>
</dbReference>
<dbReference type="SUPFAM" id="SSF52058">
    <property type="entry name" value="L domain-like"/>
    <property type="match status" value="1"/>
</dbReference>
<feature type="compositionally biased region" description="Polar residues" evidence="3">
    <location>
        <begin position="511"/>
        <end position="529"/>
    </location>
</feature>
<reference evidence="5" key="1">
    <citation type="submission" date="2023-11" db="EMBL/GenBank/DDBJ databases">
        <title>Genome assemblies of two species of porcelain crab, Petrolisthes cinctipes and Petrolisthes manimaculis (Anomura: Porcellanidae).</title>
        <authorList>
            <person name="Angst P."/>
        </authorList>
    </citation>
    <scope>NUCLEOTIDE SEQUENCE</scope>
    <source>
        <strain evidence="5">PB745_02</strain>
        <tissue evidence="5">Gill</tissue>
    </source>
</reference>
<feature type="region of interest" description="Disordered" evidence="3">
    <location>
        <begin position="664"/>
        <end position="805"/>
    </location>
</feature>
<dbReference type="GO" id="GO:0098609">
    <property type="term" value="P:cell-cell adhesion"/>
    <property type="evidence" value="ECO:0007669"/>
    <property type="project" value="TreeGrafter"/>
</dbReference>
<dbReference type="GO" id="GO:0098968">
    <property type="term" value="P:neurotransmitter receptor transport postsynaptic membrane to endosome"/>
    <property type="evidence" value="ECO:0007669"/>
    <property type="project" value="TreeGrafter"/>
</dbReference>
<dbReference type="InterPro" id="IPR001611">
    <property type="entry name" value="Leu-rich_rpt"/>
</dbReference>
<dbReference type="GO" id="GO:0098887">
    <property type="term" value="P:neurotransmitter receptor transport, endosome to postsynaptic membrane"/>
    <property type="evidence" value="ECO:0007669"/>
    <property type="project" value="TreeGrafter"/>
</dbReference>